<feature type="region of interest" description="Disordered" evidence="1">
    <location>
        <begin position="365"/>
        <end position="387"/>
    </location>
</feature>
<evidence type="ECO:0000256" key="2">
    <source>
        <dbReference type="SAM" id="Phobius"/>
    </source>
</evidence>
<keyword evidence="2" id="KW-1133">Transmembrane helix</keyword>
<dbReference type="Pfam" id="PF12229">
    <property type="entry name" value="PG_binding_4"/>
    <property type="match status" value="1"/>
</dbReference>
<protein>
    <recommendedName>
        <fullName evidence="3">YoaR-like putative peptidoglycan binding domain-containing protein</fullName>
    </recommendedName>
</protein>
<evidence type="ECO:0000313" key="4">
    <source>
        <dbReference type="EMBL" id="OGN07072.1"/>
    </source>
</evidence>
<dbReference type="PANTHER" id="PTHR35788">
    <property type="entry name" value="EXPORTED PROTEIN-RELATED"/>
    <property type="match status" value="1"/>
</dbReference>
<dbReference type="EMBL" id="MGJM01000004">
    <property type="protein sequence ID" value="OGN07072.1"/>
    <property type="molecule type" value="Genomic_DNA"/>
</dbReference>
<keyword evidence="2" id="KW-0812">Transmembrane</keyword>
<name>A0A1F8F1Q9_9BACT</name>
<dbReference type="AlphaFoldDB" id="A0A1F8F1Q9"/>
<gene>
    <name evidence="4" type="ORF">A2669_02370</name>
</gene>
<sequence>MRRKKPSRIFIYRLIFAGIIVSIGFIAGISAYVQSIKEPVRAEVRSLEAAISKASLHDTTIEVGSRKFIIKKGEIGKWTEPYVRDYTGQKDIRFSDKLDKYIVNLAAKVDRQATDARFIIAGGKPEIISPEQNGQHLDVSEASAILRRSLLANAGTVTLEPKIVEPDITADKIHSLGINDFLAAGKSNFSGSSPARIQNIKISSAKYNGLILKPGEEFSFNNILGEVEASGGYAAEKVIKGNKLVYEYGGGICQVSTTLFRAAIAAGFPIIERRPHAFPVRYYNPQGFDATIYPGVTDLRFRNDTAGPVLIQTYISGSDLTFEIYGTGDGRKVAVDGPYQYDILPDGSMKAYFTRRVTYADDSTKDERFNSNYKSPSLYPTEPNPYE</sequence>
<evidence type="ECO:0000313" key="5">
    <source>
        <dbReference type="Proteomes" id="UP000177605"/>
    </source>
</evidence>
<feature type="transmembrane region" description="Helical" evidence="2">
    <location>
        <begin position="12"/>
        <end position="33"/>
    </location>
</feature>
<reference evidence="4 5" key="1">
    <citation type="journal article" date="2016" name="Nat. Commun.">
        <title>Thousands of microbial genomes shed light on interconnected biogeochemical processes in an aquifer system.</title>
        <authorList>
            <person name="Anantharaman K."/>
            <person name="Brown C.T."/>
            <person name="Hug L.A."/>
            <person name="Sharon I."/>
            <person name="Castelle C.J."/>
            <person name="Probst A.J."/>
            <person name="Thomas B.C."/>
            <person name="Singh A."/>
            <person name="Wilkins M.J."/>
            <person name="Karaoz U."/>
            <person name="Brodie E.L."/>
            <person name="Williams K.H."/>
            <person name="Hubbard S.S."/>
            <person name="Banfield J.F."/>
        </authorList>
    </citation>
    <scope>NUCLEOTIDE SEQUENCE [LARGE SCALE GENOMIC DNA]</scope>
</reference>
<proteinExistence type="predicted"/>
<organism evidence="4 5">
    <name type="scientific">Candidatus Yanofskybacteria bacterium RIFCSPHIGHO2_01_FULL_48_25b</name>
    <dbReference type="NCBI Taxonomy" id="1802672"/>
    <lineage>
        <taxon>Bacteria</taxon>
        <taxon>Candidatus Yanofskyibacteriota</taxon>
    </lineage>
</organism>
<feature type="domain" description="YoaR-like putative peptidoglycan binding" evidence="3">
    <location>
        <begin position="96"/>
        <end position="153"/>
    </location>
</feature>
<dbReference type="InterPro" id="IPR022029">
    <property type="entry name" value="YoaR-like_PG-bd"/>
</dbReference>
<dbReference type="InterPro" id="IPR007391">
    <property type="entry name" value="Vancomycin_resist_VanW"/>
</dbReference>
<dbReference type="Proteomes" id="UP000177605">
    <property type="component" value="Unassembled WGS sequence"/>
</dbReference>
<dbReference type="PANTHER" id="PTHR35788:SF1">
    <property type="entry name" value="EXPORTED PROTEIN"/>
    <property type="match status" value="1"/>
</dbReference>
<evidence type="ECO:0000259" key="3">
    <source>
        <dbReference type="Pfam" id="PF12229"/>
    </source>
</evidence>
<keyword evidence="2" id="KW-0472">Membrane</keyword>
<comment type="caution">
    <text evidence="4">The sequence shown here is derived from an EMBL/GenBank/DDBJ whole genome shotgun (WGS) entry which is preliminary data.</text>
</comment>
<dbReference type="InterPro" id="IPR052913">
    <property type="entry name" value="Glycopeptide_resist_protein"/>
</dbReference>
<dbReference type="Pfam" id="PF04294">
    <property type="entry name" value="VanW"/>
    <property type="match status" value="1"/>
</dbReference>
<accession>A0A1F8F1Q9</accession>
<evidence type="ECO:0000256" key="1">
    <source>
        <dbReference type="SAM" id="MobiDB-lite"/>
    </source>
</evidence>